<dbReference type="RefSeq" id="WP_165270430.1">
    <property type="nucleotide sequence ID" value="NZ_JAALLS010000021.1"/>
</dbReference>
<dbReference type="SUPFAM" id="SSF48452">
    <property type="entry name" value="TPR-like"/>
    <property type="match status" value="2"/>
</dbReference>
<gene>
    <name evidence="1" type="ORF">G3569_14450</name>
</gene>
<accession>A0A6M1T259</accession>
<dbReference type="EMBL" id="JAALLS010000021">
    <property type="protein sequence ID" value="NGP89556.1"/>
    <property type="molecule type" value="Genomic_DNA"/>
</dbReference>
<comment type="caution">
    <text evidence="1">The sequence shown here is derived from an EMBL/GenBank/DDBJ whole genome shotgun (WGS) entry which is preliminary data.</text>
</comment>
<dbReference type="Gene3D" id="1.25.40.10">
    <property type="entry name" value="Tetratricopeptide repeat domain"/>
    <property type="match status" value="2"/>
</dbReference>
<dbReference type="InterPro" id="IPR011990">
    <property type="entry name" value="TPR-like_helical_dom_sf"/>
</dbReference>
<protein>
    <submittedName>
        <fullName evidence="1">Uncharacterized protein</fullName>
    </submittedName>
</protein>
<sequence>MRRFIFLITLLVSVTVSTSGQVPELINDPEFHPDAKAAVDSIYNFNFDGADSRLAPWKKVYPEHPIWTLLEGMKYWWKVLSDLQDTAHDERFINIMKRVDYQAGKLLYKHPSHADGLIIRAISNGYLARHNANRSNWVTSMRYGRKAMKAHQYLKQKQPDLADLKLAEGLKLYYTAYLPEAYPIVKTVSWALPSGDKTRGLQLIREASDEAIFARAEATYFLGNINYNYEKKYKIAVREFEELYNKYPDNNYYARILIKSYYKQGRYNEAFTAINEILNRWKERELPHFEVMEEELLTWKGRIFEKKDEREQAIEAYKEAFAASTELPNSTERSFYTAAGYLAGKLLYKQNNVNAAKSYLKKVSRAGIDNKYKDRSEDLLEQIGN</sequence>
<evidence type="ECO:0000313" key="1">
    <source>
        <dbReference type="EMBL" id="NGP89556.1"/>
    </source>
</evidence>
<name>A0A6M1T259_9BACT</name>
<evidence type="ECO:0000313" key="2">
    <source>
        <dbReference type="Proteomes" id="UP000479132"/>
    </source>
</evidence>
<dbReference type="AlphaFoldDB" id="A0A6M1T259"/>
<keyword evidence="2" id="KW-1185">Reference proteome</keyword>
<proteinExistence type="predicted"/>
<dbReference type="Proteomes" id="UP000479132">
    <property type="component" value="Unassembled WGS sequence"/>
</dbReference>
<organism evidence="1 2">
    <name type="scientific">Fodinibius halophilus</name>
    <dbReference type="NCBI Taxonomy" id="1736908"/>
    <lineage>
        <taxon>Bacteria</taxon>
        <taxon>Pseudomonadati</taxon>
        <taxon>Balneolota</taxon>
        <taxon>Balneolia</taxon>
        <taxon>Balneolales</taxon>
        <taxon>Balneolaceae</taxon>
        <taxon>Fodinibius</taxon>
    </lineage>
</organism>
<reference evidence="1 2" key="1">
    <citation type="submission" date="2020-02" db="EMBL/GenBank/DDBJ databases">
        <title>Aliifodinibius halophilus 2W32, complete genome.</title>
        <authorList>
            <person name="Li Y."/>
            <person name="Wu S."/>
        </authorList>
    </citation>
    <scope>NUCLEOTIDE SEQUENCE [LARGE SCALE GENOMIC DNA]</scope>
    <source>
        <strain evidence="1 2">2W32</strain>
    </source>
</reference>